<keyword evidence="8" id="KW-0406">Ion transport</keyword>
<evidence type="ECO:0000256" key="1">
    <source>
        <dbReference type="ARBA" id="ARBA00004651"/>
    </source>
</evidence>
<evidence type="ECO:0000256" key="10">
    <source>
        <dbReference type="PROSITE-ProRule" id="PRU00023"/>
    </source>
</evidence>
<dbReference type="PROSITE" id="PS50088">
    <property type="entry name" value="ANK_REPEAT"/>
    <property type="match status" value="2"/>
</dbReference>
<evidence type="ECO:0000256" key="2">
    <source>
        <dbReference type="ARBA" id="ARBA00022448"/>
    </source>
</evidence>
<keyword evidence="6" id="KW-0677">Repeat</keyword>
<evidence type="ECO:0000256" key="9">
    <source>
        <dbReference type="ARBA" id="ARBA00023303"/>
    </source>
</evidence>
<evidence type="ECO:0000313" key="13">
    <source>
        <dbReference type="WBParaSite" id="GPUH_0001483601-mRNA-1"/>
    </source>
</evidence>
<keyword evidence="10" id="KW-0040">ANK repeat</keyword>
<dbReference type="Proteomes" id="UP000271098">
    <property type="component" value="Unassembled WGS sequence"/>
</dbReference>
<dbReference type="WBParaSite" id="GPUH_0001483601-mRNA-1">
    <property type="protein sequence ID" value="GPUH_0001483601-mRNA-1"/>
    <property type="gene ID" value="GPUH_0001483601"/>
</dbReference>
<dbReference type="InterPro" id="IPR024862">
    <property type="entry name" value="TRPV"/>
</dbReference>
<evidence type="ECO:0000256" key="8">
    <source>
        <dbReference type="ARBA" id="ARBA00023065"/>
    </source>
</evidence>
<dbReference type="AlphaFoldDB" id="A0A183E1H6"/>
<dbReference type="GO" id="GO:0098703">
    <property type="term" value="P:calcium ion import across plasma membrane"/>
    <property type="evidence" value="ECO:0007669"/>
    <property type="project" value="TreeGrafter"/>
</dbReference>
<keyword evidence="3" id="KW-0472">Membrane</keyword>
<dbReference type="GO" id="GO:0005262">
    <property type="term" value="F:calcium channel activity"/>
    <property type="evidence" value="ECO:0007669"/>
    <property type="project" value="UniProtKB-KW"/>
</dbReference>
<evidence type="ECO:0000256" key="4">
    <source>
        <dbReference type="ARBA" id="ARBA00022568"/>
    </source>
</evidence>
<dbReference type="Pfam" id="PF12796">
    <property type="entry name" value="Ank_2"/>
    <property type="match status" value="2"/>
</dbReference>
<reference evidence="11 12" key="2">
    <citation type="submission" date="2018-11" db="EMBL/GenBank/DDBJ databases">
        <authorList>
            <consortium name="Pathogen Informatics"/>
        </authorList>
    </citation>
    <scope>NUCLEOTIDE SEQUENCE [LARGE SCALE GENOMIC DNA]</scope>
</reference>
<evidence type="ECO:0000256" key="7">
    <source>
        <dbReference type="ARBA" id="ARBA00022837"/>
    </source>
</evidence>
<dbReference type="GO" id="GO:0005886">
    <property type="term" value="C:plasma membrane"/>
    <property type="evidence" value="ECO:0007669"/>
    <property type="project" value="UniProtKB-SubCell"/>
</dbReference>
<feature type="repeat" description="ANK" evidence="10">
    <location>
        <begin position="189"/>
        <end position="221"/>
    </location>
</feature>
<dbReference type="PROSITE" id="PS50297">
    <property type="entry name" value="ANK_REP_REGION"/>
    <property type="match status" value="2"/>
</dbReference>
<gene>
    <name evidence="11" type="ORF">GPUH_LOCUS14819</name>
</gene>
<keyword evidence="12" id="KW-1185">Reference proteome</keyword>
<dbReference type="InterPro" id="IPR036770">
    <property type="entry name" value="Ankyrin_rpt-contain_sf"/>
</dbReference>
<dbReference type="SMART" id="SM00248">
    <property type="entry name" value="ANK"/>
    <property type="match status" value="5"/>
</dbReference>
<dbReference type="InterPro" id="IPR002110">
    <property type="entry name" value="Ankyrin_rpt"/>
</dbReference>
<keyword evidence="3" id="KW-1003">Cell membrane</keyword>
<keyword evidence="5" id="KW-0107">Calcium channel</keyword>
<feature type="repeat" description="ANK" evidence="10">
    <location>
        <begin position="245"/>
        <end position="277"/>
    </location>
</feature>
<keyword evidence="2" id="KW-0813">Transport</keyword>
<proteinExistence type="predicted"/>
<dbReference type="SUPFAM" id="SSF48403">
    <property type="entry name" value="Ankyrin repeat"/>
    <property type="match status" value="1"/>
</dbReference>
<dbReference type="OrthoDB" id="533508at2759"/>
<keyword evidence="9" id="KW-0407">Ion channel</keyword>
<evidence type="ECO:0000256" key="6">
    <source>
        <dbReference type="ARBA" id="ARBA00022737"/>
    </source>
</evidence>
<dbReference type="PANTHER" id="PTHR10582">
    <property type="entry name" value="TRANSIENT RECEPTOR POTENTIAL ION CHANNEL PROTEIN"/>
    <property type="match status" value="1"/>
</dbReference>
<keyword evidence="7" id="KW-0106">Calcium</keyword>
<accession>A0A183E1H6</accession>
<dbReference type="PANTHER" id="PTHR10582:SF2">
    <property type="entry name" value="INACTIVE"/>
    <property type="match status" value="1"/>
</dbReference>
<reference evidence="13" key="1">
    <citation type="submission" date="2016-06" db="UniProtKB">
        <authorList>
            <consortium name="WormBaseParasite"/>
        </authorList>
    </citation>
    <scope>IDENTIFICATION</scope>
</reference>
<evidence type="ECO:0000256" key="3">
    <source>
        <dbReference type="ARBA" id="ARBA00022475"/>
    </source>
</evidence>
<evidence type="ECO:0000313" key="11">
    <source>
        <dbReference type="EMBL" id="VDN24826.1"/>
    </source>
</evidence>
<evidence type="ECO:0000256" key="5">
    <source>
        <dbReference type="ARBA" id="ARBA00022673"/>
    </source>
</evidence>
<name>A0A183E1H6_9BILA</name>
<organism evidence="13">
    <name type="scientific">Gongylonema pulchrum</name>
    <dbReference type="NCBI Taxonomy" id="637853"/>
    <lineage>
        <taxon>Eukaryota</taxon>
        <taxon>Metazoa</taxon>
        <taxon>Ecdysozoa</taxon>
        <taxon>Nematoda</taxon>
        <taxon>Chromadorea</taxon>
        <taxon>Rhabditida</taxon>
        <taxon>Spirurina</taxon>
        <taxon>Spiruromorpha</taxon>
        <taxon>Spiruroidea</taxon>
        <taxon>Gongylonematidae</taxon>
        <taxon>Gongylonema</taxon>
    </lineage>
</organism>
<keyword evidence="4" id="KW-0109">Calcium transport</keyword>
<protein>
    <submittedName>
        <fullName evidence="13">ANK_REP_REGION domain-containing protein</fullName>
    </submittedName>
</protein>
<dbReference type="Gene3D" id="1.25.40.20">
    <property type="entry name" value="Ankyrin repeat-containing domain"/>
    <property type="match status" value="1"/>
</dbReference>
<comment type="subcellular location">
    <subcellularLocation>
        <location evidence="1">Cell membrane</location>
        <topology evidence="1">Multi-pass membrane protein</topology>
    </subcellularLocation>
</comment>
<dbReference type="EMBL" id="UYRT01081685">
    <property type="protein sequence ID" value="VDN24826.1"/>
    <property type="molecule type" value="Genomic_DNA"/>
</dbReference>
<evidence type="ECO:0000313" key="12">
    <source>
        <dbReference type="Proteomes" id="UP000271098"/>
    </source>
</evidence>
<sequence>MGQLKSKLLHHSGGDIGNLKEDPDDQWSNLYREREKNHLYKWVGMRTGGGLLTAFEKEGEDGVLKFANEKFVSMMYEDGVAPQMIRFSDYAKWKKTIIEVLLLWQRDRFKYLQNVQLGKTEEGDDVGQFGSKFREHLGQWRLNKRGVEGETIIHLLLNREEPMCSEIARILITRYPGLANDIYLGDEMFGQSALHLAIVHDDYETVQLLLQNSAQVNARACGTFFLPEDQKTGRKVTDYQGYAYYGEYPLAFAACFGNKDIYDLLIQYGADPNLQDMFGNTILHMCVINYSNSMYSYAVRHWAKPADPNIVNAAGLTPLTLATKLGRKDIFEEMLELMKVVSLKIPMLKLDTLI</sequence>